<organism evidence="2 3">
    <name type="scientific">Diplocloster modestus</name>
    <dbReference type="NCBI Taxonomy" id="2850322"/>
    <lineage>
        <taxon>Bacteria</taxon>
        <taxon>Bacillati</taxon>
        <taxon>Bacillota</taxon>
        <taxon>Clostridia</taxon>
        <taxon>Lachnospirales</taxon>
        <taxon>Lachnospiraceae</taxon>
        <taxon>Diplocloster</taxon>
    </lineage>
</organism>
<gene>
    <name evidence="2" type="ORF">KTH90_02560</name>
</gene>
<protein>
    <submittedName>
        <fullName evidence="2">Uncharacterized protein</fullName>
    </submittedName>
</protein>
<dbReference type="Proteomes" id="UP001314681">
    <property type="component" value="Unassembled WGS sequence"/>
</dbReference>
<keyword evidence="1" id="KW-0812">Transmembrane</keyword>
<keyword evidence="1" id="KW-0472">Membrane</keyword>
<keyword evidence="1" id="KW-1133">Transmembrane helix</keyword>
<accession>A0ABS6K307</accession>
<dbReference type="RefSeq" id="WP_238726204.1">
    <property type="nucleotide sequence ID" value="NZ_JAHQCX010000001.1"/>
</dbReference>
<comment type="caution">
    <text evidence="2">The sequence shown here is derived from an EMBL/GenBank/DDBJ whole genome shotgun (WGS) entry which is preliminary data.</text>
</comment>
<evidence type="ECO:0000313" key="2">
    <source>
        <dbReference type="EMBL" id="MBU9724889.1"/>
    </source>
</evidence>
<sequence>MKLKKRRNLIGKKIKSLIMMLLMVVMVVGALPLSVSAAAQNVTVKKDVTYYPNGALKSITPIFGWESGKAAANVQLVLMKKQLNSTTAEKPAHGDFTDFGTYGNSFGTYDDAVAYDKGKNGIFGIIAASDTKKVTGGSSDNELTISLKEGDIPLSDDGYYYIYLWTYYNNHYYPDNLLCVVRVQDGRAQYTAATGRNDYNENDFSAVVSLDLEAVTFAYAYDAQRNPSYPAKADTKIVMSRLITPLLADGTRGQNHGSWKFSKAGTYAGMNNTDNIRLQSVVSKVAEQYELNEKSVVIHELKENETHVAYGVVISYDVLEGYAVFLGDTWNGGAGYLLSLKEISEDPKTITAGTIATDFIDAEAPNAVFTAEGTNGGTLTDVDISMKYQVVKNSTAGGWIDISNTSVTLTGLDAGNIIQIKRAGNGTTTKDSPLQEIAVTQAAKPMNLAGVACTTSNQDDGKITGVDNTMEYKLSAASGWTAVTESTLTGLSNGTYQVRVKANETVLASESAVIEIGKHIHVGTLSEKVEAKCEEAGSKPYYSCGCGEYFEDADCITEITDLANWKVIPATGHTGGTATCKTKAQCEVCGMEYGEFASHTMSANYEAENADPEKHYHVCSVCKAKDDAGEDHSWNVDAATEETDKHCEICGYVAEAKLDHVHVGTLSEKVEAKCEEAGSKPYYSCECGKYFEDADCITEITDLANWKVIPATGHTGGTATCKAKAQCEVCGMEYGEFASHTMSANYEAENADPEKHYHVCSVCEVKDDAGENHSWNVDAATEETDKHCEICGYIAEAKLDHVHVGTLSEKVEAKCEEAGSKPYYSCECGKYFEDADCITEITDLANWKVIPATGHTPKPDDGDCTTAITCRVCGRETTAARSAHTGGTATCKAKSQCEVCGMEYGELAAHTWDEGIVTKQPTASVRGEKVFTCTAADCQATRTESIHKLEPSIIKGENGVWTQGSNQGLSFLSDAAFADLLNVAVDGTVIEQKNYTAVSGSIIVELKPEYLTTLAAGKHTLAIHSASGSAQTEFTIKGKEASSADQDINSQKPTSADQKVTAVETGDADFPMMWVLALAVSFVGIICISARKHRNS</sequence>
<evidence type="ECO:0000313" key="3">
    <source>
        <dbReference type="Proteomes" id="UP001314681"/>
    </source>
</evidence>
<keyword evidence="3" id="KW-1185">Reference proteome</keyword>
<evidence type="ECO:0000256" key="1">
    <source>
        <dbReference type="SAM" id="Phobius"/>
    </source>
</evidence>
<reference evidence="2 3" key="1">
    <citation type="submission" date="2021-06" db="EMBL/GenBank/DDBJ databases">
        <title>Description of novel taxa of the family Lachnospiraceae.</title>
        <authorList>
            <person name="Chaplin A.V."/>
            <person name="Sokolova S.R."/>
            <person name="Pikina A.P."/>
            <person name="Korzhanova M."/>
            <person name="Belova V."/>
            <person name="Korostin D."/>
            <person name="Efimov B.A."/>
        </authorList>
    </citation>
    <scope>NUCLEOTIDE SEQUENCE [LARGE SCALE GENOMIC DNA]</scope>
    <source>
        <strain evidence="2 3">ASD4241</strain>
    </source>
</reference>
<feature type="transmembrane region" description="Helical" evidence="1">
    <location>
        <begin position="1072"/>
        <end position="1090"/>
    </location>
</feature>
<proteinExistence type="predicted"/>
<name>A0ABS6K307_9FIRM</name>
<dbReference type="EMBL" id="JAHQCX010000001">
    <property type="protein sequence ID" value="MBU9724889.1"/>
    <property type="molecule type" value="Genomic_DNA"/>
</dbReference>